<evidence type="ECO:0000313" key="2">
    <source>
        <dbReference type="Proteomes" id="UP001596254"/>
    </source>
</evidence>
<dbReference type="Proteomes" id="UP001596254">
    <property type="component" value="Unassembled WGS sequence"/>
</dbReference>
<dbReference type="SUPFAM" id="SSF51735">
    <property type="entry name" value="NAD(P)-binding Rossmann-fold domains"/>
    <property type="match status" value="1"/>
</dbReference>
<organism evidence="1 2">
    <name type="scientific">Levilactobacillus tongjiangensis</name>
    <dbReference type="NCBI Taxonomy" id="2486023"/>
    <lineage>
        <taxon>Bacteria</taxon>
        <taxon>Bacillati</taxon>
        <taxon>Bacillota</taxon>
        <taxon>Bacilli</taxon>
        <taxon>Lactobacillales</taxon>
        <taxon>Lactobacillaceae</taxon>
        <taxon>Levilactobacillus</taxon>
    </lineage>
</organism>
<gene>
    <name evidence="1" type="ORF">ACFP1G_09795</name>
</gene>
<accession>A0ABW1SVJ9</accession>
<comment type="caution">
    <text evidence="1">The sequence shown here is derived from an EMBL/GenBank/DDBJ whole genome shotgun (WGS) entry which is preliminary data.</text>
</comment>
<dbReference type="Gene3D" id="3.40.50.720">
    <property type="entry name" value="NAD(P)-binding Rossmann-like Domain"/>
    <property type="match status" value="1"/>
</dbReference>
<evidence type="ECO:0000313" key="1">
    <source>
        <dbReference type="EMBL" id="MFC6207760.1"/>
    </source>
</evidence>
<keyword evidence="2" id="KW-1185">Reference proteome</keyword>
<name>A0ABW1SVJ9_9LACO</name>
<evidence type="ECO:0008006" key="3">
    <source>
        <dbReference type="Google" id="ProtNLM"/>
    </source>
</evidence>
<dbReference type="EMBL" id="JBHSSK010000024">
    <property type="protein sequence ID" value="MFC6207760.1"/>
    <property type="molecule type" value="Genomic_DNA"/>
</dbReference>
<dbReference type="RefSeq" id="WP_125692363.1">
    <property type="nucleotide sequence ID" value="NZ_JBHSSK010000024.1"/>
</dbReference>
<dbReference type="InterPro" id="IPR036291">
    <property type="entry name" value="NAD(P)-bd_dom_sf"/>
</dbReference>
<proteinExistence type="predicted"/>
<sequence length="213" mass="23269">MNLFIIGAGNTGLALAGLAQAQGDCVRILTNDVVQSTFYRQHALIITGIFESHFKIQIGTDYQALSDWADLIVVTADAQPDVLEQLRVTVTPGQSILLLNWAGVDGLDLKALGTGLIREHLLTVGQVPSLPLSVAMLAPGQLAIGLKQTTVRYRRVGVSPTSYVFLTTIFKEVHERVATLTVSATQNSGWLTRWRGWCHRKAKSNFSSILTRK</sequence>
<reference evidence="2" key="1">
    <citation type="journal article" date="2019" name="Int. J. Syst. Evol. Microbiol.">
        <title>The Global Catalogue of Microorganisms (GCM) 10K type strain sequencing project: providing services to taxonomists for standard genome sequencing and annotation.</title>
        <authorList>
            <consortium name="The Broad Institute Genomics Platform"/>
            <consortium name="The Broad Institute Genome Sequencing Center for Infectious Disease"/>
            <person name="Wu L."/>
            <person name="Ma J."/>
        </authorList>
    </citation>
    <scope>NUCLEOTIDE SEQUENCE [LARGE SCALE GENOMIC DNA]</scope>
    <source>
        <strain evidence="2">CCM 8905</strain>
    </source>
</reference>
<protein>
    <recommendedName>
        <fullName evidence="3">Ketopantoate reductase N-terminal domain-containing protein</fullName>
    </recommendedName>
</protein>